<proteinExistence type="predicted"/>
<comment type="caution">
    <text evidence="1">The sequence shown here is derived from an EMBL/GenBank/DDBJ whole genome shotgun (WGS) entry which is preliminary data.</text>
</comment>
<evidence type="ECO:0000313" key="2">
    <source>
        <dbReference type="Proteomes" id="UP001154282"/>
    </source>
</evidence>
<dbReference type="EMBL" id="CAMGYJ010000011">
    <property type="protein sequence ID" value="CAI0559450.1"/>
    <property type="molecule type" value="Genomic_DNA"/>
</dbReference>
<name>A0AAV0RPA9_9ROSI</name>
<dbReference type="Proteomes" id="UP001154282">
    <property type="component" value="Unassembled WGS sequence"/>
</dbReference>
<sequence>MGWWIQCSVVGLLDSARQLDPLPRLHQRQ</sequence>
<accession>A0AAV0RPA9</accession>
<reference evidence="1" key="1">
    <citation type="submission" date="2022-08" db="EMBL/GenBank/DDBJ databases">
        <authorList>
            <person name="Gutierrez-Valencia J."/>
        </authorList>
    </citation>
    <scope>NUCLEOTIDE SEQUENCE</scope>
</reference>
<gene>
    <name evidence="1" type="ORF">LITE_LOCUS49220</name>
</gene>
<evidence type="ECO:0000313" key="1">
    <source>
        <dbReference type="EMBL" id="CAI0559450.1"/>
    </source>
</evidence>
<keyword evidence="2" id="KW-1185">Reference proteome</keyword>
<dbReference type="AlphaFoldDB" id="A0AAV0RPA9"/>
<organism evidence="1 2">
    <name type="scientific">Linum tenue</name>
    <dbReference type="NCBI Taxonomy" id="586396"/>
    <lineage>
        <taxon>Eukaryota</taxon>
        <taxon>Viridiplantae</taxon>
        <taxon>Streptophyta</taxon>
        <taxon>Embryophyta</taxon>
        <taxon>Tracheophyta</taxon>
        <taxon>Spermatophyta</taxon>
        <taxon>Magnoliopsida</taxon>
        <taxon>eudicotyledons</taxon>
        <taxon>Gunneridae</taxon>
        <taxon>Pentapetalae</taxon>
        <taxon>rosids</taxon>
        <taxon>fabids</taxon>
        <taxon>Malpighiales</taxon>
        <taxon>Linaceae</taxon>
        <taxon>Linum</taxon>
    </lineage>
</organism>
<protein>
    <submittedName>
        <fullName evidence="1">Uncharacterized protein</fullName>
    </submittedName>
</protein>